<dbReference type="Gene3D" id="3.10.310.30">
    <property type="match status" value="1"/>
</dbReference>
<evidence type="ECO:0000259" key="1">
    <source>
        <dbReference type="Pfam" id="PF01368"/>
    </source>
</evidence>
<dbReference type="Pfam" id="PF01368">
    <property type="entry name" value="DHH"/>
    <property type="match status" value="1"/>
</dbReference>
<reference evidence="3 4" key="1">
    <citation type="submission" date="2016-10" db="EMBL/GenBank/DDBJ databases">
        <authorList>
            <person name="de Groot N.N."/>
        </authorList>
    </citation>
    <scope>NUCLEOTIDE SEQUENCE [LARGE SCALE GENOMIC DNA]</scope>
    <source>
        <strain evidence="3 4">DSM 21039</strain>
    </source>
</reference>
<dbReference type="PANTHER" id="PTHR47618">
    <property type="entry name" value="BIFUNCTIONAL OLIGORIBONUCLEASE AND PAP PHOSPHATASE NRNA"/>
    <property type="match status" value="1"/>
</dbReference>
<evidence type="ECO:0000259" key="2">
    <source>
        <dbReference type="Pfam" id="PF02272"/>
    </source>
</evidence>
<proteinExistence type="predicted"/>
<dbReference type="InterPro" id="IPR003156">
    <property type="entry name" value="DHHA1_dom"/>
</dbReference>
<dbReference type="Pfam" id="PF02272">
    <property type="entry name" value="DHHA1"/>
    <property type="match status" value="1"/>
</dbReference>
<gene>
    <name evidence="3" type="ORF">SAMN04488505_1146</name>
</gene>
<dbReference type="Proteomes" id="UP000198984">
    <property type="component" value="Unassembled WGS sequence"/>
</dbReference>
<evidence type="ECO:0000313" key="4">
    <source>
        <dbReference type="Proteomes" id="UP000198984"/>
    </source>
</evidence>
<name>A0A1H8K340_9BACT</name>
<protein>
    <submittedName>
        <fullName evidence="3">Phosphoesterase RecJ domain-containing protein</fullName>
    </submittedName>
</protein>
<dbReference type="InterPro" id="IPR051319">
    <property type="entry name" value="Oligoribo/pAp-PDE_c-di-AMP_PDE"/>
</dbReference>
<sequence>MKPIEEIKPLLVTPKKVVITMHQKPDADAMGSSLAMYHYLRQKGHDITVISPTNFPDFLAWLPGADLVVDFESMQDKAMSALEGVELLFCLDFNALYRTKNLAPYLEQLKCPKILIDHHLEPQPTFDYGVSDTKASSTAQLVYETLYKLGEEQYITEEIAQCIYAGTVTDTGSFRFASTSARVHRMVADLMDRGLKHEIIHQNIYDNFLENRLRFIGHSLLHRMEVFYEYNTAMMAIPYADLKRFDLQTGDTEGLVNFLLSIQGIKMAALIIDRREEVKLSFRSKGDFDVNTFARKYFEGGGHFNAAGGRSTDTLEKTVQRFIHAMEENEALLQDHIKV</sequence>
<dbReference type="OrthoDB" id="9803668at2"/>
<dbReference type="EMBL" id="FOBB01000014">
    <property type="protein sequence ID" value="SEN87201.1"/>
    <property type="molecule type" value="Genomic_DNA"/>
</dbReference>
<dbReference type="InterPro" id="IPR038763">
    <property type="entry name" value="DHH_sf"/>
</dbReference>
<dbReference type="SUPFAM" id="SSF64182">
    <property type="entry name" value="DHH phosphoesterases"/>
    <property type="match status" value="1"/>
</dbReference>
<dbReference type="RefSeq" id="WP_089921194.1">
    <property type="nucleotide sequence ID" value="NZ_FOBB01000014.1"/>
</dbReference>
<organism evidence="3 4">
    <name type="scientific">Chitinophaga rupis</name>
    <dbReference type="NCBI Taxonomy" id="573321"/>
    <lineage>
        <taxon>Bacteria</taxon>
        <taxon>Pseudomonadati</taxon>
        <taxon>Bacteroidota</taxon>
        <taxon>Chitinophagia</taxon>
        <taxon>Chitinophagales</taxon>
        <taxon>Chitinophagaceae</taxon>
        <taxon>Chitinophaga</taxon>
    </lineage>
</organism>
<keyword evidence="4" id="KW-1185">Reference proteome</keyword>
<dbReference type="STRING" id="573321.SAMN04488505_1146"/>
<dbReference type="InterPro" id="IPR001667">
    <property type="entry name" value="DDH_dom"/>
</dbReference>
<dbReference type="PANTHER" id="PTHR47618:SF1">
    <property type="entry name" value="BIFUNCTIONAL OLIGORIBONUCLEASE AND PAP PHOSPHATASE NRNA"/>
    <property type="match status" value="1"/>
</dbReference>
<evidence type="ECO:0000313" key="3">
    <source>
        <dbReference type="EMBL" id="SEN87201.1"/>
    </source>
</evidence>
<dbReference type="AlphaFoldDB" id="A0A1H8K340"/>
<feature type="domain" description="DHHA1" evidence="2">
    <location>
        <begin position="244"/>
        <end position="328"/>
    </location>
</feature>
<accession>A0A1H8K340</accession>
<dbReference type="GO" id="GO:0003676">
    <property type="term" value="F:nucleic acid binding"/>
    <property type="evidence" value="ECO:0007669"/>
    <property type="project" value="InterPro"/>
</dbReference>
<dbReference type="Gene3D" id="3.90.1640.10">
    <property type="entry name" value="inorganic pyrophosphatase (n-terminal core)"/>
    <property type="match status" value="1"/>
</dbReference>
<feature type="domain" description="DDH" evidence="1">
    <location>
        <begin position="16"/>
        <end position="167"/>
    </location>
</feature>